<name>A0A8J6TIC0_9CHLR</name>
<feature type="region of interest" description="Disordered" evidence="1">
    <location>
        <begin position="27"/>
        <end position="54"/>
    </location>
</feature>
<evidence type="ECO:0000256" key="1">
    <source>
        <dbReference type="SAM" id="MobiDB-lite"/>
    </source>
</evidence>
<comment type="caution">
    <text evidence="2">The sequence shown here is derived from an EMBL/GenBank/DDBJ whole genome shotgun (WGS) entry which is preliminary data.</text>
</comment>
<gene>
    <name evidence="2" type="ORF">H8E29_10040</name>
</gene>
<dbReference type="PROSITE" id="PS51257">
    <property type="entry name" value="PROKAR_LIPOPROTEIN"/>
    <property type="match status" value="1"/>
</dbReference>
<dbReference type="Proteomes" id="UP000614469">
    <property type="component" value="Unassembled WGS sequence"/>
</dbReference>
<feature type="non-terminal residue" evidence="2">
    <location>
        <position position="160"/>
    </location>
</feature>
<protein>
    <submittedName>
        <fullName evidence="2">Uncharacterized protein</fullName>
    </submittedName>
</protein>
<proteinExistence type="predicted"/>
<feature type="compositionally biased region" description="Pro residues" evidence="1">
    <location>
        <begin position="42"/>
        <end position="53"/>
    </location>
</feature>
<evidence type="ECO:0000313" key="3">
    <source>
        <dbReference type="Proteomes" id="UP000614469"/>
    </source>
</evidence>
<accession>A0A8J6TIC0</accession>
<organism evidence="2 3">
    <name type="scientific">Candidatus Desulfolinea nitratireducens</name>
    <dbReference type="NCBI Taxonomy" id="2841698"/>
    <lineage>
        <taxon>Bacteria</taxon>
        <taxon>Bacillati</taxon>
        <taxon>Chloroflexota</taxon>
        <taxon>Anaerolineae</taxon>
        <taxon>Anaerolineales</taxon>
        <taxon>Anaerolineales incertae sedis</taxon>
        <taxon>Candidatus Desulfolinea</taxon>
    </lineage>
</organism>
<sequence length="160" mass="17935">MKYQLAKPFLFLVVFILIVGLACGTSTPDEPAPAEEVEAPVQEPPTSPPPTPEPVAQEYYTEDFSGDTSQWTYFLVKGGGNPTFSENDFGTMYVGVEDERILFDLGSEGQWAYVTYDAYEYDNVRIDVVAENRGVNTNNVSLICRYTPDEGWYEFNIANN</sequence>
<dbReference type="AlphaFoldDB" id="A0A8J6TIC0"/>
<reference evidence="2 3" key="1">
    <citation type="submission" date="2020-08" db="EMBL/GenBank/DDBJ databases">
        <title>Bridging the membrane lipid divide: bacteria of the FCB group superphylum have the potential to synthesize archaeal ether lipids.</title>
        <authorList>
            <person name="Villanueva L."/>
            <person name="Von Meijenfeldt F.A.B."/>
            <person name="Westbye A.B."/>
            <person name="Yadav S."/>
            <person name="Hopmans E.C."/>
            <person name="Dutilh B.E."/>
            <person name="Sinninghe Damste J.S."/>
        </authorList>
    </citation>
    <scope>NUCLEOTIDE SEQUENCE [LARGE SCALE GENOMIC DNA]</scope>
    <source>
        <strain evidence="2">NIOZ-UU36</strain>
    </source>
</reference>
<dbReference type="EMBL" id="JACNJN010000115">
    <property type="protein sequence ID" value="MBC8335595.1"/>
    <property type="molecule type" value="Genomic_DNA"/>
</dbReference>
<evidence type="ECO:0000313" key="2">
    <source>
        <dbReference type="EMBL" id="MBC8335595.1"/>
    </source>
</evidence>